<dbReference type="PROSITE" id="PS51372">
    <property type="entry name" value="PRD_2"/>
    <property type="match status" value="2"/>
</dbReference>
<feature type="domain" description="PTS EIIA type-2" evidence="6">
    <location>
        <begin position="515"/>
        <end position="661"/>
    </location>
</feature>
<dbReference type="Gene3D" id="3.40.50.2300">
    <property type="match status" value="1"/>
</dbReference>
<feature type="domain" description="PRD" evidence="8">
    <location>
        <begin position="294"/>
        <end position="401"/>
    </location>
</feature>
<comment type="caution">
    <text evidence="9">The sequence shown here is derived from an EMBL/GenBank/DDBJ whole genome shotgun (WGS) entry which is preliminary data.</text>
</comment>
<dbReference type="EMBL" id="MKIR01000012">
    <property type="protein sequence ID" value="OFI49690.1"/>
    <property type="molecule type" value="Genomic_DNA"/>
</dbReference>
<feature type="domain" description="PTS EIIB type-2" evidence="7">
    <location>
        <begin position="404"/>
        <end position="496"/>
    </location>
</feature>
<dbReference type="InterPro" id="IPR002178">
    <property type="entry name" value="PTS_EIIA_type-2_dom"/>
</dbReference>
<reference evidence="10" key="1">
    <citation type="submission" date="2016-09" db="EMBL/GenBank/DDBJ databases">
        <title>Draft genome sequence of a novel species of the family Streptococcaceae isolated from flowers.</title>
        <authorList>
            <person name="Chuah L.-O."/>
            <person name="Yap K.-P."/>
            <person name="Thong K.L."/>
            <person name="Liong M.T."/>
            <person name="Ahmad R."/>
            <person name="Rusul G."/>
        </authorList>
    </citation>
    <scope>NUCLEOTIDE SEQUENCE [LARGE SCALE GENOMIC DNA]</scope>
    <source>
        <strain evidence="10">DF1</strain>
    </source>
</reference>
<evidence type="ECO:0000313" key="10">
    <source>
        <dbReference type="Proteomes" id="UP000178622"/>
    </source>
</evidence>
<dbReference type="GO" id="GO:0006355">
    <property type="term" value="P:regulation of DNA-templated transcription"/>
    <property type="evidence" value="ECO:0007669"/>
    <property type="project" value="InterPro"/>
</dbReference>
<dbReference type="InterPro" id="IPR013011">
    <property type="entry name" value="PTS_EIIB_2"/>
</dbReference>
<protein>
    <submittedName>
        <fullName evidence="9">Transcription antiterminator BglG</fullName>
    </submittedName>
</protein>
<dbReference type="InterPro" id="IPR050661">
    <property type="entry name" value="BglG_antiterminators"/>
</dbReference>
<evidence type="ECO:0000259" key="7">
    <source>
        <dbReference type="PROSITE" id="PS51099"/>
    </source>
</evidence>
<feature type="domain" description="PRD" evidence="8">
    <location>
        <begin position="188"/>
        <end position="293"/>
    </location>
</feature>
<evidence type="ECO:0000256" key="2">
    <source>
        <dbReference type="ARBA" id="ARBA00022737"/>
    </source>
</evidence>
<dbReference type="STRING" id="1859473.BG261_02725"/>
<dbReference type="Pfam" id="PF08279">
    <property type="entry name" value="HTH_11"/>
    <property type="match status" value="1"/>
</dbReference>
<evidence type="ECO:0000259" key="6">
    <source>
        <dbReference type="PROSITE" id="PS51094"/>
    </source>
</evidence>
<dbReference type="PROSITE" id="PS51099">
    <property type="entry name" value="PTS_EIIB_TYPE_2"/>
    <property type="match status" value="1"/>
</dbReference>
<dbReference type="InterPro" id="IPR036095">
    <property type="entry name" value="PTS_EIIB-like_sf"/>
</dbReference>
<dbReference type="InterPro" id="IPR011608">
    <property type="entry name" value="PRD"/>
</dbReference>
<dbReference type="Proteomes" id="UP000178622">
    <property type="component" value="Unassembled WGS sequence"/>
</dbReference>
<dbReference type="Pfam" id="PF00874">
    <property type="entry name" value="PRD"/>
    <property type="match status" value="2"/>
</dbReference>
<dbReference type="GO" id="GO:0009401">
    <property type="term" value="P:phosphoenolpyruvate-dependent sugar phosphotransferase system"/>
    <property type="evidence" value="ECO:0007669"/>
    <property type="project" value="InterPro"/>
</dbReference>
<dbReference type="InterPro" id="IPR036388">
    <property type="entry name" value="WH-like_DNA-bd_sf"/>
</dbReference>
<keyword evidence="4" id="KW-0010">Activator</keyword>
<dbReference type="InterPro" id="IPR013196">
    <property type="entry name" value="HTH_11"/>
</dbReference>
<dbReference type="GO" id="GO:0003677">
    <property type="term" value="F:DNA binding"/>
    <property type="evidence" value="ECO:0007669"/>
    <property type="project" value="InterPro"/>
</dbReference>
<dbReference type="SUPFAM" id="SSF46894">
    <property type="entry name" value="C-terminal effector domain of the bipartite response regulators"/>
    <property type="match status" value="1"/>
</dbReference>
<keyword evidence="3" id="KW-0805">Transcription regulation</keyword>
<dbReference type="PROSITE" id="PS51094">
    <property type="entry name" value="PTS_EIIA_TYPE_2"/>
    <property type="match status" value="1"/>
</dbReference>
<dbReference type="CDD" id="cd05568">
    <property type="entry name" value="PTS_IIB_bgl_like"/>
    <property type="match status" value="1"/>
</dbReference>
<keyword evidence="2" id="KW-0677">Repeat</keyword>
<evidence type="ECO:0000256" key="3">
    <source>
        <dbReference type="ARBA" id="ARBA00023015"/>
    </source>
</evidence>
<evidence type="ECO:0000256" key="4">
    <source>
        <dbReference type="ARBA" id="ARBA00023159"/>
    </source>
</evidence>
<dbReference type="SUPFAM" id="SSF55804">
    <property type="entry name" value="Phoshotransferase/anion transport protein"/>
    <property type="match status" value="1"/>
</dbReference>
<dbReference type="SUPFAM" id="SSF63520">
    <property type="entry name" value="PTS-regulatory domain, PRD"/>
    <property type="match status" value="2"/>
</dbReference>
<dbReference type="Gene3D" id="3.40.930.10">
    <property type="entry name" value="Mannitol-specific EII, Chain A"/>
    <property type="match status" value="1"/>
</dbReference>
<dbReference type="OrthoDB" id="3710983at2"/>
<dbReference type="InterPro" id="IPR007737">
    <property type="entry name" value="Mga_HTH"/>
</dbReference>
<keyword evidence="5" id="KW-0804">Transcription</keyword>
<evidence type="ECO:0000256" key="5">
    <source>
        <dbReference type="ARBA" id="ARBA00023163"/>
    </source>
</evidence>
<dbReference type="GO" id="GO:0008982">
    <property type="term" value="F:protein-N(PI)-phosphohistidine-sugar phosphotransferase activity"/>
    <property type="evidence" value="ECO:0007669"/>
    <property type="project" value="InterPro"/>
</dbReference>
<dbReference type="SUPFAM" id="SSF52794">
    <property type="entry name" value="PTS system IIB component-like"/>
    <property type="match status" value="1"/>
</dbReference>
<dbReference type="PANTHER" id="PTHR30185:SF18">
    <property type="entry name" value="TRANSCRIPTIONAL REGULATOR MTLR"/>
    <property type="match status" value="1"/>
</dbReference>
<dbReference type="Pfam" id="PF05043">
    <property type="entry name" value="Mga"/>
    <property type="match status" value="1"/>
</dbReference>
<dbReference type="InterPro" id="IPR016152">
    <property type="entry name" value="PTrfase/Anion_transptr"/>
</dbReference>
<proteinExistence type="predicted"/>
<keyword evidence="10" id="KW-1185">Reference proteome</keyword>
<dbReference type="Gene3D" id="1.10.10.10">
    <property type="entry name" value="Winged helix-like DNA-binding domain superfamily/Winged helix DNA-binding domain"/>
    <property type="match status" value="2"/>
</dbReference>
<dbReference type="InterPro" id="IPR016032">
    <property type="entry name" value="Sig_transdc_resp-reg_C-effctor"/>
</dbReference>
<organism evidence="9 10">
    <name type="scientific">Floricoccus tropicus</name>
    <dbReference type="NCBI Taxonomy" id="1859473"/>
    <lineage>
        <taxon>Bacteria</taxon>
        <taxon>Bacillati</taxon>
        <taxon>Bacillota</taxon>
        <taxon>Bacilli</taxon>
        <taxon>Lactobacillales</taxon>
        <taxon>Streptococcaceae</taxon>
        <taxon>Floricoccus</taxon>
    </lineage>
</organism>
<dbReference type="Pfam" id="PF00359">
    <property type="entry name" value="PTS_EIIA_2"/>
    <property type="match status" value="1"/>
</dbReference>
<evidence type="ECO:0000313" key="9">
    <source>
        <dbReference type="EMBL" id="OFI49690.1"/>
    </source>
</evidence>
<dbReference type="Gene3D" id="1.10.1790.10">
    <property type="entry name" value="PRD domain"/>
    <property type="match status" value="2"/>
</dbReference>
<accession>A0A1E8GN68</accession>
<name>A0A1E8GN68_9LACT</name>
<dbReference type="InterPro" id="IPR036634">
    <property type="entry name" value="PRD_sf"/>
</dbReference>
<sequence>MKGKEKELLQLLIKAHGDFLTSKYLASHMSISDRTVRSYLSNIKELLSKNGADIESKQGKGYSLVINDRLLFDKFLNKVDHRMNFSMIDTDYSEASERQKFILNRLLLEDEVIILDKLSKEMFFSKSTLNKDINEIKEIIEPYNLKLAKKSKKEIYIEGKERNKRHFILEYFFGNSYLDTVKKYIDFNNFFNQISFQELTIIILDECRQEKIKLSDYIIQNLVLHLSLSIKRILVGSEIKDLGIDLDINNSTEYEVAKRIIKRIEESINIKFPKEEVAYLALHLMSKSSISGYKSCDILEAELDQALEVMEEETGYPLSSDINLKNGLLDHIRPMLVRLERNIVQDNPLLSEIVKNYQATFELTKKRLGEISSLRKYTINDGEWAYLTLHLMAAIEKYKENQKIKTLIICATGYGSAQLLKTRVEKEFSNYLTIVDVLGYYEICEESLRDAELIISSISLSSMVFKVPVVHVSVFLNSEDTYSIRNIISSLNNKDKKIMLENNSNAERNEQIFDSQLSKEMFEIFEGENISKKCILDELLAKASQSEREDYKERMIEQINQRESMGQILFSETVAVPHPVLPVGMTTKVAIGVIPKGFSWNDEYANVKFVFLISPSYIENENLISITKAIVKLVESENLQNDILQDITFEHFRNNFLRLID</sequence>
<dbReference type="PANTHER" id="PTHR30185">
    <property type="entry name" value="CRYPTIC BETA-GLUCOSIDE BGL OPERON ANTITERMINATOR"/>
    <property type="match status" value="1"/>
</dbReference>
<evidence type="ECO:0000259" key="8">
    <source>
        <dbReference type="PROSITE" id="PS51372"/>
    </source>
</evidence>
<dbReference type="AlphaFoldDB" id="A0A1E8GN68"/>
<evidence type="ECO:0000256" key="1">
    <source>
        <dbReference type="ARBA" id="ARBA00022679"/>
    </source>
</evidence>
<gene>
    <name evidence="9" type="ORF">BG261_02725</name>
</gene>
<keyword evidence="1" id="KW-0808">Transferase</keyword>